<feature type="domain" description="Flagellar basal-body/hook protein C-terminal" evidence="8">
    <location>
        <begin position="90"/>
        <end position="133"/>
    </location>
</feature>
<dbReference type="InterPro" id="IPR006299">
    <property type="entry name" value="FlgC"/>
</dbReference>
<dbReference type="RefSeq" id="WP_088859992.1">
    <property type="nucleotide sequence ID" value="NZ_CP022115.1"/>
</dbReference>
<dbReference type="NCBIfam" id="TIGR01395">
    <property type="entry name" value="FlgC"/>
    <property type="match status" value="1"/>
</dbReference>
<evidence type="ECO:0000259" key="8">
    <source>
        <dbReference type="Pfam" id="PF06429"/>
    </source>
</evidence>
<dbReference type="InterPro" id="IPR001444">
    <property type="entry name" value="Flag_bb_rod_N"/>
</dbReference>
<keyword evidence="9" id="KW-0969">Cilium</keyword>
<dbReference type="Pfam" id="PF00460">
    <property type="entry name" value="Flg_bb_rod"/>
    <property type="match status" value="1"/>
</dbReference>
<evidence type="ECO:0000256" key="5">
    <source>
        <dbReference type="ARBA" id="ARBA00025933"/>
    </source>
</evidence>
<dbReference type="OrthoDB" id="9794148at2"/>
<evidence type="ECO:0000256" key="2">
    <source>
        <dbReference type="ARBA" id="ARBA00009677"/>
    </source>
</evidence>
<feature type="domain" description="Flagellar basal body rod protein N-terminal" evidence="7">
    <location>
        <begin position="7"/>
        <end position="32"/>
    </location>
</feature>
<evidence type="ECO:0000256" key="1">
    <source>
        <dbReference type="ARBA" id="ARBA00004117"/>
    </source>
</evidence>
<reference evidence="10" key="1">
    <citation type="submission" date="2017-06" db="EMBL/GenBank/DDBJ databases">
        <title>Whole genome sequence of Laribacter hongkongensis LHGZ1.</title>
        <authorList>
            <person name="Chen D."/>
            <person name="Wu H."/>
            <person name="Chen J."/>
        </authorList>
    </citation>
    <scope>NUCLEOTIDE SEQUENCE [LARGE SCALE GENOMIC DNA]</scope>
    <source>
        <strain evidence="10">LHGZ1</strain>
    </source>
</reference>
<gene>
    <name evidence="9" type="primary">flgC</name>
    <name evidence="9" type="ORF">LHGZ1_0417</name>
</gene>
<dbReference type="PANTHER" id="PTHR30435">
    <property type="entry name" value="FLAGELLAR PROTEIN"/>
    <property type="match status" value="1"/>
</dbReference>
<accession>A0A248LEM9</accession>
<name>A0A248LEM9_9NEIS</name>
<dbReference type="GO" id="GO:0030694">
    <property type="term" value="C:bacterial-type flagellum basal body, rod"/>
    <property type="evidence" value="ECO:0007669"/>
    <property type="project" value="UniProtKB-UniRule"/>
</dbReference>
<dbReference type="InterPro" id="IPR019776">
    <property type="entry name" value="Flagellar_basal_body_rod_CS"/>
</dbReference>
<dbReference type="PANTHER" id="PTHR30435:SF2">
    <property type="entry name" value="FLAGELLAR BASAL-BODY ROD PROTEIN FLGC"/>
    <property type="match status" value="1"/>
</dbReference>
<keyword evidence="4 6" id="KW-0975">Bacterial flagellum</keyword>
<evidence type="ECO:0000259" key="7">
    <source>
        <dbReference type="Pfam" id="PF00460"/>
    </source>
</evidence>
<sequence>MSLNRVLDIAGSALTAQSKRLNVVASNIANVDSAVASNGEPYKARRIVFTPIPVSPAEPRVAKVAVTAIVEDQSPPRMNYNPAHPLADANGYVTMPNINPVEEMTDMISASRAYQTNVEMMNTTKQLLQKTLSIGQS</sequence>
<dbReference type="Proteomes" id="UP000197424">
    <property type="component" value="Chromosome"/>
</dbReference>
<evidence type="ECO:0000256" key="6">
    <source>
        <dbReference type="RuleBase" id="RU362062"/>
    </source>
</evidence>
<protein>
    <recommendedName>
        <fullName evidence="3 6">Flagellar basal-body rod protein FlgC</fullName>
    </recommendedName>
</protein>
<comment type="subunit">
    <text evidence="5 6">The basal body constitutes a major portion of the flagellar organelle and consists of four rings (L,P,S, and M) mounted on a central rod. The rod consists of about 26 subunits of FlgG in the distal portion, and FlgB, FlgC and FlgF are thought to build up the proximal portion of the rod with about 6 subunits each.</text>
</comment>
<dbReference type="AlphaFoldDB" id="A0A248LEM9"/>
<comment type="subcellular location">
    <subcellularLocation>
        <location evidence="1 6">Bacterial flagellum basal body</location>
    </subcellularLocation>
</comment>
<evidence type="ECO:0000256" key="3">
    <source>
        <dbReference type="ARBA" id="ARBA00017941"/>
    </source>
</evidence>
<dbReference type="PROSITE" id="PS00588">
    <property type="entry name" value="FLAGELLA_BB_ROD"/>
    <property type="match status" value="1"/>
</dbReference>
<evidence type="ECO:0000313" key="10">
    <source>
        <dbReference type="Proteomes" id="UP000197424"/>
    </source>
</evidence>
<organism evidence="9 10">
    <name type="scientific">Laribacter hongkongensis</name>
    <dbReference type="NCBI Taxonomy" id="168471"/>
    <lineage>
        <taxon>Bacteria</taxon>
        <taxon>Pseudomonadati</taxon>
        <taxon>Pseudomonadota</taxon>
        <taxon>Betaproteobacteria</taxon>
        <taxon>Neisseriales</taxon>
        <taxon>Aquaspirillaceae</taxon>
        <taxon>Laribacter</taxon>
    </lineage>
</organism>
<comment type="similarity">
    <text evidence="2">Belongs to the flagella basal body rod proteins family.</text>
</comment>
<dbReference type="EMBL" id="CP022115">
    <property type="protein sequence ID" value="ASJ23248.1"/>
    <property type="molecule type" value="Genomic_DNA"/>
</dbReference>
<dbReference type="Pfam" id="PF06429">
    <property type="entry name" value="Flg_bbr_C"/>
    <property type="match status" value="1"/>
</dbReference>
<evidence type="ECO:0000313" key="9">
    <source>
        <dbReference type="EMBL" id="ASJ23248.1"/>
    </source>
</evidence>
<evidence type="ECO:0000256" key="4">
    <source>
        <dbReference type="ARBA" id="ARBA00023143"/>
    </source>
</evidence>
<dbReference type="InterPro" id="IPR010930">
    <property type="entry name" value="Flg_bb/hook_C_dom"/>
</dbReference>
<proteinExistence type="inferred from homology"/>
<keyword evidence="9" id="KW-0282">Flagellum</keyword>
<keyword evidence="9" id="KW-0966">Cell projection</keyword>
<dbReference type="GO" id="GO:0071978">
    <property type="term" value="P:bacterial-type flagellum-dependent swarming motility"/>
    <property type="evidence" value="ECO:0007669"/>
    <property type="project" value="TreeGrafter"/>
</dbReference>